<dbReference type="OMA" id="AEQVQFM"/>
<feature type="compositionally biased region" description="Low complexity" evidence="1">
    <location>
        <begin position="393"/>
        <end position="405"/>
    </location>
</feature>
<feature type="region of interest" description="Disordered" evidence="1">
    <location>
        <begin position="824"/>
        <end position="844"/>
    </location>
</feature>
<feature type="compositionally biased region" description="Basic residues" evidence="1">
    <location>
        <begin position="748"/>
        <end position="759"/>
    </location>
</feature>
<dbReference type="VEuPathDB" id="TriTrypDB:LMJFC_240016000"/>
<feature type="compositionally biased region" description="Low complexity" evidence="1">
    <location>
        <begin position="564"/>
        <end position="576"/>
    </location>
</feature>
<sequence length="982" mass="104146">MLSPCAHRAALLDLLTSSAAESQEMENERAGLQADPMHVDPAQARHPYVPSLRLARRPSSSFVQEEERAVDNTTPGTFAAAAAAAAPSVHSYPPVAPVKGAAPISASHCVIEDSVLRLGNAQARSGAASSHGLFTAHEGVARQPTSGVTVVEEETGRSLILSFIDNCICAGVPEAVIAEQVQFIVSSMKESLALHAALHAQQHKDRIREYEVSELTAMLERQQLQFAQQHPQMAPPVLDAALSLSASSQILAASPSMSYAPLPQQQQHAPEVRSTAEWKVGAKPLHYMSISRRLSDDLCVASATTDKPPQHCADNGRPLPSSRRARSQAAHMVNDRDGSSSAVPVFSWRPRTPAHVSTTETPTAPVARSKENAGGGAAAVSSSTGHACAQPHTRSPPSRATSASHRSSRARDSSCHHHPRHSRYHKLCSVYYPSSPSSQPPSTPVAQAAEMAASPVDDRPASQRRSPMAEWRQWYTPSQRYMRPTHTSRARRESKPPSLSPSRINPPAVTRGLRDEGHVKRSSLRWGSSDNAALSTQGAASAVTGHRATVQKLLVRSTHSSRLRAAATSRRQTAPSVLASRASCESEDELNELGSPDTPHAQESVAPCAAAVADHSLRATPAQMPTSVVRVDPSSGPPPPSPSPGASNPNEPRRCARLSIDPESTLDTTGSTRGGGDGEVETSLNAAAVTNAAPTRGGSETPPACSAAPSPASSSMPAAAVSASTAQRSAPSQITCAAVQEGQPEHHHYLKGQKPRPHRPPPPPQPRSSSRDAGSALSLAASAAAVVDDDCSDASVCVTSPELQLFMELSQRQLRETKRVLAQVPTPSRTASVPHPCQSPSPMSIVDESHSGALRDRTAVSSCAPYSVDAQQTPLLAKSWSDRSLDAVRARQQQRLADLRRRFSSYDTASSDTISKSPHALPQRVTRAPLSASVVAEAPHDLQEFSSVIFQPHYVHSASVENSPLVQISPTSSDESMRDGCV</sequence>
<reference evidence="2 3" key="1">
    <citation type="journal article" date="2005" name="Science">
        <title>The genome of the kinetoplastid parasite, Leishmania major.</title>
        <authorList>
            <person name="Ivens A.C."/>
            <person name="Peacock C.S."/>
            <person name="Worthey E.A."/>
            <person name="Murphy L."/>
            <person name="Aggarwal G."/>
            <person name="Berriman M."/>
            <person name="Sisk E."/>
            <person name="Rajandream M.A."/>
            <person name="Adlem E."/>
            <person name="Aert R."/>
            <person name="Anupama A."/>
            <person name="Apostolou Z."/>
            <person name="Attipoe P."/>
            <person name="Bason N."/>
            <person name="Bauser C."/>
            <person name="Beck A."/>
            <person name="Beverley S.M."/>
            <person name="Bianchettin G."/>
            <person name="Borzym K."/>
            <person name="Bothe G."/>
            <person name="Bruschi C.V."/>
            <person name="Collins M."/>
            <person name="Cadag E."/>
            <person name="Ciarloni L."/>
            <person name="Clayton C."/>
            <person name="Coulson R.M."/>
            <person name="Cronin A."/>
            <person name="Cruz A.K."/>
            <person name="Davies R.M."/>
            <person name="De Gaudenzi J."/>
            <person name="Dobson D.E."/>
            <person name="Duesterhoeft A."/>
            <person name="Fazelina G."/>
            <person name="Fosker N."/>
            <person name="Frasch A.C."/>
            <person name="Fraser A."/>
            <person name="Fuchs M."/>
            <person name="Gabel C."/>
            <person name="Goble A."/>
            <person name="Goffeau A."/>
            <person name="Harris D."/>
            <person name="Hertz-Fowler C."/>
            <person name="Hilbert H."/>
            <person name="Horn D."/>
            <person name="Huang Y."/>
            <person name="Klages S."/>
            <person name="Knights A."/>
            <person name="Kube M."/>
            <person name="Larke N."/>
            <person name="Litvin L."/>
            <person name="Lord A."/>
            <person name="Louie T."/>
            <person name="Marra M."/>
            <person name="Masuy D."/>
            <person name="Matthews K."/>
            <person name="Michaeli S."/>
            <person name="Mottram J.C."/>
            <person name="Muller-Auer S."/>
            <person name="Munden H."/>
            <person name="Nelson S."/>
            <person name="Norbertczak H."/>
            <person name="Oliver K."/>
            <person name="O'neil S."/>
            <person name="Pentony M."/>
            <person name="Pohl T.M."/>
            <person name="Price C."/>
            <person name="Purnelle B."/>
            <person name="Quail M.A."/>
            <person name="Rabbinowitsch E."/>
            <person name="Reinhardt R."/>
            <person name="Rieger M."/>
            <person name="Rinta J."/>
            <person name="Robben J."/>
            <person name="Robertson L."/>
            <person name="Ruiz J.C."/>
            <person name="Rutter S."/>
            <person name="Saunders D."/>
            <person name="Schafer M."/>
            <person name="Schein J."/>
            <person name="Schwartz D.C."/>
            <person name="Seeger K."/>
            <person name="Seyler A."/>
            <person name="Sharp S."/>
            <person name="Shin H."/>
            <person name="Sivam D."/>
            <person name="Squares R."/>
            <person name="Squares S."/>
            <person name="Tosato V."/>
            <person name="Vogt C."/>
            <person name="Volckaert G."/>
            <person name="Wambutt R."/>
            <person name="Warren T."/>
            <person name="Wedler H."/>
            <person name="Woodward J."/>
            <person name="Zhou S."/>
            <person name="Zimmermann W."/>
            <person name="Smith D.F."/>
            <person name="Blackwell J.M."/>
            <person name="Stuart K.D."/>
            <person name="Barrell B."/>
            <person name="Myler P.J."/>
        </authorList>
    </citation>
    <scope>NUCLEOTIDE SEQUENCE [LARGE SCALE GENOMIC DNA]</scope>
    <source>
        <strain evidence="3">MHOM/IL/81/Friedlin</strain>
    </source>
</reference>
<feature type="region of interest" description="Disordered" evidence="1">
    <location>
        <begin position="304"/>
        <end position="421"/>
    </location>
</feature>
<dbReference type="Proteomes" id="UP000000542">
    <property type="component" value="Chromosome 24"/>
</dbReference>
<feature type="region of interest" description="Disordered" evidence="1">
    <location>
        <begin position="564"/>
        <end position="776"/>
    </location>
</feature>
<dbReference type="InParanoid" id="Q4QAN7"/>
<feature type="compositionally biased region" description="Low complexity" evidence="1">
    <location>
        <begin position="702"/>
        <end position="730"/>
    </location>
</feature>
<evidence type="ECO:0000313" key="3">
    <source>
        <dbReference type="Proteomes" id="UP000000542"/>
    </source>
</evidence>
<gene>
    <name evidence="2" type="ORF">LMJF_24_0960</name>
</gene>
<dbReference type="VEuPathDB" id="TriTrypDB:LMJSD75_240014900"/>
<reference evidence="2 3" key="2">
    <citation type="journal article" date="2011" name="Genome Res.">
        <title>Chromosome and gene copy number variation allow major structural change between species and strains of Leishmania.</title>
        <authorList>
            <person name="Rogers M.B."/>
            <person name="Hilley J.D."/>
            <person name="Dickens N.J."/>
            <person name="Wilkes J."/>
            <person name="Bates P.A."/>
            <person name="Depledge D.P."/>
            <person name="Harris D."/>
            <person name="Her Y."/>
            <person name="Herzyk P."/>
            <person name="Imamura H."/>
            <person name="Otto T.D."/>
            <person name="Sanders M."/>
            <person name="Seeger K."/>
            <person name="Dujardin J.C."/>
            <person name="Berriman M."/>
            <person name="Smith D.F."/>
            <person name="Hertz-Fowler C."/>
            <person name="Mottram J.C."/>
        </authorList>
    </citation>
    <scope>NUCLEOTIDE SEQUENCE [LARGE SCALE GENOMIC DNA]</scope>
    <source>
        <strain evidence="3">MHOM/IL/81/Friedlin</strain>
    </source>
</reference>
<accession>Q4QAN7</accession>
<protein>
    <submittedName>
        <fullName evidence="2">Uncharacterized protein</fullName>
    </submittedName>
</protein>
<evidence type="ECO:0000256" key="1">
    <source>
        <dbReference type="SAM" id="MobiDB-lite"/>
    </source>
</evidence>
<evidence type="ECO:0000313" key="2">
    <source>
        <dbReference type="EMBL" id="CAJ04621.1"/>
    </source>
</evidence>
<dbReference type="GeneID" id="5652261"/>
<dbReference type="AlphaFoldDB" id="Q4QAN7"/>
<name>Q4QAN7_LEIMA</name>
<dbReference type="VEuPathDB" id="TriTrypDB:LMJLV39_240015400"/>
<dbReference type="EMBL" id="FR796420">
    <property type="protein sequence ID" value="CAJ04621.1"/>
    <property type="molecule type" value="Genomic_DNA"/>
</dbReference>
<organism evidence="2 3">
    <name type="scientific">Leishmania major</name>
    <dbReference type="NCBI Taxonomy" id="5664"/>
    <lineage>
        <taxon>Eukaryota</taxon>
        <taxon>Discoba</taxon>
        <taxon>Euglenozoa</taxon>
        <taxon>Kinetoplastea</taxon>
        <taxon>Metakinetoplastina</taxon>
        <taxon>Trypanosomatida</taxon>
        <taxon>Trypanosomatidae</taxon>
        <taxon>Leishmaniinae</taxon>
        <taxon>Leishmania</taxon>
    </lineage>
</organism>
<dbReference type="RefSeq" id="XP_001683611.1">
    <property type="nucleotide sequence ID" value="XM_001683559.1"/>
</dbReference>
<keyword evidence="3" id="KW-1185">Reference proteome</keyword>
<dbReference type="HOGENOM" id="CLU_303381_0_0_1"/>
<dbReference type="eggNOG" id="ENOG502S78D">
    <property type="taxonomic scope" value="Eukaryota"/>
</dbReference>
<feature type="region of interest" description="Disordered" evidence="1">
    <location>
        <begin position="433"/>
        <end position="525"/>
    </location>
</feature>
<dbReference type="KEGG" id="lma:LMJF_24_0960"/>
<feature type="compositionally biased region" description="Low complexity" evidence="1">
    <location>
        <begin position="767"/>
        <end position="776"/>
    </location>
</feature>
<proteinExistence type="predicted"/>
<dbReference type="VEuPathDB" id="TriTrypDB:LmjF.24.0960"/>